<protein>
    <recommendedName>
        <fullName evidence="3">Fe/B12 periplasmic-binding domain-containing protein</fullName>
    </recommendedName>
</protein>
<dbReference type="InterPro" id="IPR050902">
    <property type="entry name" value="ABC_Transporter_SBP"/>
</dbReference>
<dbReference type="PATRIC" id="fig|476272.21.peg.3773"/>
<feature type="region of interest" description="Disordered" evidence="2">
    <location>
        <begin position="29"/>
        <end position="50"/>
    </location>
</feature>
<dbReference type="eggNOG" id="COG0614">
    <property type="taxonomic scope" value="Bacteria"/>
</dbReference>
<reference evidence="4 5" key="1">
    <citation type="submission" date="2009-01" db="EMBL/GenBank/DDBJ databases">
        <authorList>
            <person name="Fulton L."/>
            <person name="Clifton S."/>
            <person name="Fulton B."/>
            <person name="Xu J."/>
            <person name="Minx P."/>
            <person name="Pepin K.H."/>
            <person name="Johnson M."/>
            <person name="Bhonagiri V."/>
            <person name="Nash W.E."/>
            <person name="Mardis E.R."/>
            <person name="Wilson R.K."/>
        </authorList>
    </citation>
    <scope>NUCLEOTIDE SEQUENCE [LARGE SCALE GENOMIC DNA]</scope>
    <source>
        <strain evidence="5">DSM 10507 / JCM 14656 / S5a33</strain>
    </source>
</reference>
<dbReference type="Pfam" id="PF01497">
    <property type="entry name" value="Peripla_BP_2"/>
    <property type="match status" value="1"/>
</dbReference>
<dbReference type="PANTHER" id="PTHR30535:SF34">
    <property type="entry name" value="MOLYBDATE-BINDING PROTEIN MOLA"/>
    <property type="match status" value="1"/>
</dbReference>
<sequence length="361" mass="39511">MKNWKRCCCAFLTAALLCTVFAGCGGKTESQTTQEQETDQKAESEESITVTDQAGREVTLNGPAKKLVSAYYISTALLIALGCEDGLVGIEKKADTRELYKLAAPELLELPAVGSGKGINVEETAALEPDAVIIPLRLEDSVESFEELGIPVIVVNPETQEDFEACVELLAQVTGTEQTGKQLLDYYHEKMEKARSLTADLEDKPTVYLAAGSDYLSTCTSKMYQNDLIQMAGGINVSEELTDGYWQTISAEQLLNWNPQWIFAVNYAEYTLDDLKNDDALSGVQAVADGNVWTFPSQIEAWDYPTPSSVLGVLWLTCMLHPEVYSQGGIYGRSSGFLSDIFPDRCDRGAVRASKCSVRTV</sequence>
<keyword evidence="5" id="KW-1185">Reference proteome</keyword>
<dbReference type="Gene3D" id="1.20.58.2180">
    <property type="match status" value="1"/>
</dbReference>
<organism evidence="4 5">
    <name type="scientific">Blautia hydrogenotrophica (strain DSM 10507 / JCM 14656 / S5a33)</name>
    <name type="common">Ruminococcus hydrogenotrophicus</name>
    <dbReference type="NCBI Taxonomy" id="476272"/>
    <lineage>
        <taxon>Bacteria</taxon>
        <taxon>Bacillati</taxon>
        <taxon>Bacillota</taxon>
        <taxon>Clostridia</taxon>
        <taxon>Lachnospirales</taxon>
        <taxon>Lachnospiraceae</taxon>
        <taxon>Blautia</taxon>
    </lineage>
</organism>
<dbReference type="PROSITE" id="PS51257">
    <property type="entry name" value="PROKAR_LIPOPROTEIN"/>
    <property type="match status" value="1"/>
</dbReference>
<feature type="domain" description="Fe/B12 periplasmic-binding" evidence="3">
    <location>
        <begin position="66"/>
        <end position="324"/>
    </location>
</feature>
<evidence type="ECO:0000256" key="2">
    <source>
        <dbReference type="SAM" id="MobiDB-lite"/>
    </source>
</evidence>
<dbReference type="HOGENOM" id="CLU_038034_13_3_9"/>
<proteinExistence type="inferred from homology"/>
<comment type="similarity">
    <text evidence="1">Belongs to the bacterial solute-binding protein 8 family.</text>
</comment>
<evidence type="ECO:0000259" key="3">
    <source>
        <dbReference type="PROSITE" id="PS50983"/>
    </source>
</evidence>
<dbReference type="Gene3D" id="3.40.50.1980">
    <property type="entry name" value="Nitrogenase molybdenum iron protein domain"/>
    <property type="match status" value="2"/>
</dbReference>
<evidence type="ECO:0000313" key="4">
    <source>
        <dbReference type="EMBL" id="EEG50292.1"/>
    </source>
</evidence>
<evidence type="ECO:0000313" key="5">
    <source>
        <dbReference type="Proteomes" id="UP000003100"/>
    </source>
</evidence>
<dbReference type="Proteomes" id="UP000003100">
    <property type="component" value="Unassembled WGS sequence"/>
</dbReference>
<reference evidence="4 5" key="2">
    <citation type="submission" date="2009-02" db="EMBL/GenBank/DDBJ databases">
        <title>Draft genome sequence of Blautia hydrogenotrophica DSM 10507 (Ruminococcus hydrogenotrophicus DSM 10507).</title>
        <authorList>
            <person name="Sudarsanam P."/>
            <person name="Ley R."/>
            <person name="Guruge J."/>
            <person name="Turnbaugh P.J."/>
            <person name="Mahowald M."/>
            <person name="Liep D."/>
            <person name="Gordon J."/>
        </authorList>
    </citation>
    <scope>NUCLEOTIDE SEQUENCE [LARGE SCALE GENOMIC DNA]</scope>
    <source>
        <strain evidence="5">DSM 10507 / JCM 14656 / S5a33</strain>
    </source>
</reference>
<dbReference type="PANTHER" id="PTHR30535">
    <property type="entry name" value="VITAMIN B12-BINDING PROTEIN"/>
    <property type="match status" value="1"/>
</dbReference>
<dbReference type="AlphaFoldDB" id="C0CIV4"/>
<dbReference type="InterPro" id="IPR002491">
    <property type="entry name" value="ABC_transptr_periplasmic_BD"/>
</dbReference>
<evidence type="ECO:0000256" key="1">
    <source>
        <dbReference type="ARBA" id="ARBA00008814"/>
    </source>
</evidence>
<name>C0CIV4_BLAHS</name>
<dbReference type="RefSeq" id="WP_005946229.1">
    <property type="nucleotide sequence ID" value="NZ_GG657679.1"/>
</dbReference>
<dbReference type="PROSITE" id="PS50983">
    <property type="entry name" value="FE_B12_PBP"/>
    <property type="match status" value="1"/>
</dbReference>
<accession>C0CIV4</accession>
<gene>
    <name evidence="4" type="ORF">RUMHYD_00771</name>
</gene>
<dbReference type="SUPFAM" id="SSF53807">
    <property type="entry name" value="Helical backbone' metal receptor"/>
    <property type="match status" value="1"/>
</dbReference>
<dbReference type="EMBL" id="ACBZ01000028">
    <property type="protein sequence ID" value="EEG50292.1"/>
    <property type="molecule type" value="Genomic_DNA"/>
</dbReference>